<sequence length="124" mass="13116">MLLLGCGPRGDKEIVEVEGTITLDGQPLPGATVLFVPGKSRPSGGRTDENGHYELHYTDRQKGARIGLNRVQITTAQGPSETADGQPIAAIAERIPAQYNAASTLQFNVSGDQANVADFDLSSH</sequence>
<comment type="caution">
    <text evidence="1">The sequence shown here is derived from an EMBL/GenBank/DDBJ whole genome shotgun (WGS) entry which is preliminary data.</text>
</comment>
<name>A3ZRF8_9BACT</name>
<organism evidence="1 2">
    <name type="scientific">Blastopirellula marina DSM 3645</name>
    <dbReference type="NCBI Taxonomy" id="314230"/>
    <lineage>
        <taxon>Bacteria</taxon>
        <taxon>Pseudomonadati</taxon>
        <taxon>Planctomycetota</taxon>
        <taxon>Planctomycetia</taxon>
        <taxon>Pirellulales</taxon>
        <taxon>Pirellulaceae</taxon>
        <taxon>Blastopirellula</taxon>
    </lineage>
</organism>
<evidence type="ECO:0000313" key="1">
    <source>
        <dbReference type="EMBL" id="EAQ80727.1"/>
    </source>
</evidence>
<evidence type="ECO:0000313" key="2">
    <source>
        <dbReference type="Proteomes" id="UP000004358"/>
    </source>
</evidence>
<dbReference type="Proteomes" id="UP000004358">
    <property type="component" value="Unassembled WGS sequence"/>
</dbReference>
<dbReference type="AlphaFoldDB" id="A3ZRF8"/>
<evidence type="ECO:0008006" key="3">
    <source>
        <dbReference type="Google" id="ProtNLM"/>
    </source>
</evidence>
<protein>
    <recommendedName>
        <fullName evidence="3">Carboxypeptidase regulatory-like domain-containing protein</fullName>
    </recommendedName>
</protein>
<dbReference type="EMBL" id="AANZ01000007">
    <property type="protein sequence ID" value="EAQ80727.1"/>
    <property type="molecule type" value="Genomic_DNA"/>
</dbReference>
<dbReference type="eggNOG" id="ENOG5034B8K">
    <property type="taxonomic scope" value="Bacteria"/>
</dbReference>
<dbReference type="SUPFAM" id="SSF49464">
    <property type="entry name" value="Carboxypeptidase regulatory domain-like"/>
    <property type="match status" value="1"/>
</dbReference>
<accession>A3ZRF8</accession>
<dbReference type="InterPro" id="IPR008969">
    <property type="entry name" value="CarboxyPept-like_regulatory"/>
</dbReference>
<gene>
    <name evidence="1" type="ORF">DSM3645_11941</name>
</gene>
<dbReference type="HOGENOM" id="CLU_113730_5_2_0"/>
<reference evidence="1 2" key="1">
    <citation type="submission" date="2006-02" db="EMBL/GenBank/DDBJ databases">
        <authorList>
            <person name="Amann R."/>
            <person name="Ferriera S."/>
            <person name="Johnson J."/>
            <person name="Kravitz S."/>
            <person name="Halpern A."/>
            <person name="Remington K."/>
            <person name="Beeson K."/>
            <person name="Tran B."/>
            <person name="Rogers Y.-H."/>
            <person name="Friedman R."/>
            <person name="Venter J.C."/>
        </authorList>
    </citation>
    <scope>NUCLEOTIDE SEQUENCE [LARGE SCALE GENOMIC DNA]</scope>
    <source>
        <strain evidence="1 2">DSM 3645</strain>
    </source>
</reference>
<proteinExistence type="predicted"/>